<proteinExistence type="predicted"/>
<accession>A0ABY8D6W2</accession>
<sequence>MRVSVKTLVLTSALVGAAAPAFADMYYVDRTPTGSIYYADPTPDVVYVDPTPDVVVVDPAPTGSIVYQRRIPPANLGAARDRYTNEYQGSHQGDYYLGVTPPPTAP</sequence>
<keyword evidence="2" id="KW-0732">Signal</keyword>
<feature type="region of interest" description="Disordered" evidence="1">
    <location>
        <begin position="87"/>
        <end position="106"/>
    </location>
</feature>
<evidence type="ECO:0000256" key="2">
    <source>
        <dbReference type="SAM" id="SignalP"/>
    </source>
</evidence>
<dbReference type="EMBL" id="CP120373">
    <property type="protein sequence ID" value="WEX86611.1"/>
    <property type="molecule type" value="Genomic_DNA"/>
</dbReference>
<feature type="chain" id="PRO_5046526755" evidence="2">
    <location>
        <begin position="24"/>
        <end position="106"/>
    </location>
</feature>
<dbReference type="Proteomes" id="UP001229355">
    <property type="component" value="Chromosome 1"/>
</dbReference>
<reference evidence="3 4" key="1">
    <citation type="submission" date="2023-03" db="EMBL/GenBank/DDBJ databases">
        <authorList>
            <person name="Kaur S."/>
            <person name="Espinosa-Saiz D."/>
            <person name="Velazquez E."/>
            <person name="Menendez E."/>
            <person name="diCenzo G.C."/>
        </authorList>
    </citation>
    <scope>NUCLEOTIDE SEQUENCE [LARGE SCALE GENOMIC DNA]</scope>
    <source>
        <strain evidence="3 4">LMG 24692</strain>
    </source>
</reference>
<feature type="signal peptide" evidence="2">
    <location>
        <begin position="1"/>
        <end position="23"/>
    </location>
</feature>
<protein>
    <submittedName>
        <fullName evidence="3">Uncharacterized protein</fullName>
    </submittedName>
</protein>
<evidence type="ECO:0000256" key="1">
    <source>
        <dbReference type="SAM" id="MobiDB-lite"/>
    </source>
</evidence>
<organism evidence="3 4">
    <name type="scientific">Sinorhizobium garamanticum</name>
    <dbReference type="NCBI Taxonomy" id="680247"/>
    <lineage>
        <taxon>Bacteria</taxon>
        <taxon>Pseudomonadati</taxon>
        <taxon>Pseudomonadota</taxon>
        <taxon>Alphaproteobacteria</taxon>
        <taxon>Hyphomicrobiales</taxon>
        <taxon>Rhizobiaceae</taxon>
        <taxon>Sinorhizobium/Ensifer group</taxon>
        <taxon>Sinorhizobium</taxon>
    </lineage>
</organism>
<evidence type="ECO:0000313" key="3">
    <source>
        <dbReference type="EMBL" id="WEX86611.1"/>
    </source>
</evidence>
<dbReference type="RefSeq" id="WP_280658678.1">
    <property type="nucleotide sequence ID" value="NZ_CP120373.1"/>
</dbReference>
<keyword evidence="4" id="KW-1185">Reference proteome</keyword>
<evidence type="ECO:0000313" key="4">
    <source>
        <dbReference type="Proteomes" id="UP001229355"/>
    </source>
</evidence>
<name>A0ABY8D6W2_9HYPH</name>
<gene>
    <name evidence="3" type="ORF">PZN02_002912</name>
</gene>